<gene>
    <name evidence="2" type="primary">LOC109128717</name>
</gene>
<keyword evidence="1" id="KW-1185">Reference proteome</keyword>
<reference evidence="1" key="1">
    <citation type="journal article" date="2014" name="Nat. Commun.">
        <title>The emerging biofuel crop Camelina sativa retains a highly undifferentiated hexaploid genome structure.</title>
        <authorList>
            <person name="Kagale S."/>
            <person name="Koh C."/>
            <person name="Nixon J."/>
            <person name="Bollina V."/>
            <person name="Clarke W.E."/>
            <person name="Tuteja R."/>
            <person name="Spillane C."/>
            <person name="Robinson S.J."/>
            <person name="Links M.G."/>
            <person name="Clarke C."/>
            <person name="Higgins E.E."/>
            <person name="Huebert T."/>
            <person name="Sharpe A.G."/>
            <person name="Parkin I.A."/>
        </authorList>
    </citation>
    <scope>NUCLEOTIDE SEQUENCE [LARGE SCALE GENOMIC DNA]</scope>
    <source>
        <strain evidence="1">cv. DH55</strain>
    </source>
</reference>
<dbReference type="RefSeq" id="XP_019091119.1">
    <property type="nucleotide sequence ID" value="XM_019235574.1"/>
</dbReference>
<protein>
    <submittedName>
        <fullName evidence="2">Uncharacterized protein LOC109128717</fullName>
    </submittedName>
</protein>
<evidence type="ECO:0000313" key="2">
    <source>
        <dbReference type="RefSeq" id="XP_019091119.1"/>
    </source>
</evidence>
<name>A0ABM1QWI1_CAMSA</name>
<accession>A0ABM1QWI1</accession>
<reference evidence="2" key="2">
    <citation type="submission" date="2025-08" db="UniProtKB">
        <authorList>
            <consortium name="RefSeq"/>
        </authorList>
    </citation>
    <scope>IDENTIFICATION</scope>
    <source>
        <tissue evidence="2">Leaf</tissue>
    </source>
</reference>
<organism evidence="1 2">
    <name type="scientific">Camelina sativa</name>
    <name type="common">False flax</name>
    <name type="synonym">Myagrum sativum</name>
    <dbReference type="NCBI Taxonomy" id="90675"/>
    <lineage>
        <taxon>Eukaryota</taxon>
        <taxon>Viridiplantae</taxon>
        <taxon>Streptophyta</taxon>
        <taxon>Embryophyta</taxon>
        <taxon>Tracheophyta</taxon>
        <taxon>Spermatophyta</taxon>
        <taxon>Magnoliopsida</taxon>
        <taxon>eudicotyledons</taxon>
        <taxon>Gunneridae</taxon>
        <taxon>Pentapetalae</taxon>
        <taxon>rosids</taxon>
        <taxon>malvids</taxon>
        <taxon>Brassicales</taxon>
        <taxon>Brassicaceae</taxon>
        <taxon>Camelineae</taxon>
        <taxon>Camelina</taxon>
    </lineage>
</organism>
<proteinExistence type="predicted"/>
<dbReference type="Proteomes" id="UP000694864">
    <property type="component" value="Chromosome 14"/>
</dbReference>
<evidence type="ECO:0000313" key="1">
    <source>
        <dbReference type="Proteomes" id="UP000694864"/>
    </source>
</evidence>
<dbReference type="GeneID" id="109128717"/>
<dbReference type="PANTHER" id="PTHR33116">
    <property type="entry name" value="REVERSE TRANSCRIPTASE ZINC-BINDING DOMAIN-CONTAINING PROTEIN-RELATED-RELATED"/>
    <property type="match status" value="1"/>
</dbReference>
<sequence>MGTYLGLPEKIHWSKTQVFAFVRDKLHKRVNLWTSKSLSKGGKEVLIKAVAQAIPTYVMSCFLLRKAICSKLSSAIADFWWSNKADSKELHSISWEQMCTQLSEGGLGFRTLEEFNLALLAKLAMEIAQISRLSP</sequence>
<dbReference type="PANTHER" id="PTHR33116:SF86">
    <property type="entry name" value="REVERSE TRANSCRIPTASE DOMAIN-CONTAINING PROTEIN"/>
    <property type="match status" value="1"/>
</dbReference>